<keyword evidence="19" id="KW-1185">Reference proteome</keyword>
<evidence type="ECO:0000256" key="8">
    <source>
        <dbReference type="ARBA" id="ARBA00022801"/>
    </source>
</evidence>
<dbReference type="Proteomes" id="UP001159363">
    <property type="component" value="Chromosome 3"/>
</dbReference>
<evidence type="ECO:0000256" key="11">
    <source>
        <dbReference type="ARBA" id="ARBA00022908"/>
    </source>
</evidence>
<feature type="domain" description="Integrase catalytic" evidence="17">
    <location>
        <begin position="105"/>
        <end position="287"/>
    </location>
</feature>
<dbReference type="InterPro" id="IPR001584">
    <property type="entry name" value="Integrase_cat-core"/>
</dbReference>
<feature type="region of interest" description="Disordered" evidence="16">
    <location>
        <begin position="1"/>
        <end position="59"/>
    </location>
</feature>
<evidence type="ECO:0000256" key="13">
    <source>
        <dbReference type="ARBA" id="ARBA00022932"/>
    </source>
</evidence>
<evidence type="ECO:0000256" key="7">
    <source>
        <dbReference type="ARBA" id="ARBA00022759"/>
    </source>
</evidence>
<feature type="compositionally biased region" description="Polar residues" evidence="16">
    <location>
        <begin position="29"/>
        <end position="41"/>
    </location>
</feature>
<evidence type="ECO:0000313" key="19">
    <source>
        <dbReference type="Proteomes" id="UP001159363"/>
    </source>
</evidence>
<dbReference type="InterPro" id="IPR054722">
    <property type="entry name" value="PolX-like_BBD"/>
</dbReference>
<keyword evidence="4" id="KW-0540">Nuclease</keyword>
<evidence type="ECO:0000256" key="3">
    <source>
        <dbReference type="ARBA" id="ARBA00022670"/>
    </source>
</evidence>
<evidence type="ECO:0000256" key="15">
    <source>
        <dbReference type="ARBA" id="ARBA00023172"/>
    </source>
</evidence>
<dbReference type="Pfam" id="PF22936">
    <property type="entry name" value="Pol_BBD"/>
    <property type="match status" value="1"/>
</dbReference>
<keyword evidence="12" id="KW-0695">RNA-directed DNA polymerase</keyword>
<evidence type="ECO:0000256" key="6">
    <source>
        <dbReference type="ARBA" id="ARBA00022741"/>
    </source>
</evidence>
<proteinExistence type="predicted"/>
<feature type="compositionally biased region" description="Basic residues" evidence="16">
    <location>
        <begin position="7"/>
        <end position="17"/>
    </location>
</feature>
<dbReference type="PANTHER" id="PTHR42648">
    <property type="entry name" value="TRANSPOSASE, PUTATIVE-RELATED"/>
    <property type="match status" value="1"/>
</dbReference>
<evidence type="ECO:0000256" key="9">
    <source>
        <dbReference type="ARBA" id="ARBA00022840"/>
    </source>
</evidence>
<comment type="caution">
    <text evidence="18">The sequence shown here is derived from an EMBL/GenBank/DDBJ whole genome shotgun (WGS) entry which is preliminary data.</text>
</comment>
<evidence type="ECO:0000313" key="18">
    <source>
        <dbReference type="EMBL" id="KAJ8891221.1"/>
    </source>
</evidence>
<keyword evidence="6" id="KW-0547">Nucleotide-binding</keyword>
<keyword evidence="13" id="KW-0548">Nucleotidyltransferase</keyword>
<keyword evidence="10" id="KW-0460">Magnesium</keyword>
<evidence type="ECO:0000256" key="16">
    <source>
        <dbReference type="SAM" id="MobiDB-lite"/>
    </source>
</evidence>
<evidence type="ECO:0000256" key="10">
    <source>
        <dbReference type="ARBA" id="ARBA00022842"/>
    </source>
</evidence>
<evidence type="ECO:0000256" key="12">
    <source>
        <dbReference type="ARBA" id="ARBA00022918"/>
    </source>
</evidence>
<evidence type="ECO:0000256" key="2">
    <source>
        <dbReference type="ARBA" id="ARBA00022612"/>
    </source>
</evidence>
<keyword evidence="15" id="KW-0233">DNA recombination</keyword>
<gene>
    <name evidence="18" type="ORF">PR048_010736</name>
</gene>
<accession>A0ABQ9I3J0</accession>
<evidence type="ECO:0000256" key="14">
    <source>
        <dbReference type="ARBA" id="ARBA00023113"/>
    </source>
</evidence>
<keyword evidence="7" id="KW-0255">Endonuclease</keyword>
<keyword evidence="14" id="KW-0917">Virion maturation</keyword>
<dbReference type="PANTHER" id="PTHR42648:SF11">
    <property type="entry name" value="TRANSPOSON TY4-P GAG-POL POLYPROTEIN"/>
    <property type="match status" value="1"/>
</dbReference>
<keyword evidence="8" id="KW-0378">Hydrolase</keyword>
<dbReference type="InterPro" id="IPR036397">
    <property type="entry name" value="RNaseH_sf"/>
</dbReference>
<dbReference type="InterPro" id="IPR012337">
    <property type="entry name" value="RNaseH-like_sf"/>
</dbReference>
<dbReference type="EMBL" id="JARBHB010000003">
    <property type="protein sequence ID" value="KAJ8891221.1"/>
    <property type="molecule type" value="Genomic_DNA"/>
</dbReference>
<dbReference type="InterPro" id="IPR039537">
    <property type="entry name" value="Retrotran_Ty1/copia-like"/>
</dbReference>
<dbReference type="PROSITE" id="PS50994">
    <property type="entry name" value="INTEGRASE"/>
    <property type="match status" value="1"/>
</dbReference>
<reference evidence="18 19" key="1">
    <citation type="submission" date="2023-02" db="EMBL/GenBank/DDBJ databases">
        <title>LHISI_Scaffold_Assembly.</title>
        <authorList>
            <person name="Stuart O.P."/>
            <person name="Cleave R."/>
            <person name="Magrath M.J.L."/>
            <person name="Mikheyev A.S."/>
        </authorList>
    </citation>
    <scope>NUCLEOTIDE SEQUENCE [LARGE SCALE GENOMIC DNA]</scope>
    <source>
        <strain evidence="18">Daus_M_001</strain>
        <tissue evidence="18">Leg muscle</tissue>
    </source>
</reference>
<evidence type="ECO:0000256" key="5">
    <source>
        <dbReference type="ARBA" id="ARBA00022723"/>
    </source>
</evidence>
<evidence type="ECO:0000259" key="17">
    <source>
        <dbReference type="PROSITE" id="PS50994"/>
    </source>
</evidence>
<comment type="function">
    <text evidence="1">The aspartyl protease (PR) mediates the proteolytic cleavages of the Gag and Gag-Pol polyproteins after assembly of the VLP.</text>
</comment>
<name>A0ABQ9I3J0_9NEOP</name>
<keyword evidence="2" id="KW-1188">Viral release from host cell</keyword>
<keyword evidence="13" id="KW-0808">Transferase</keyword>
<keyword evidence="3" id="KW-0645">Protease</keyword>
<organism evidence="18 19">
    <name type="scientific">Dryococelus australis</name>
    <dbReference type="NCBI Taxonomy" id="614101"/>
    <lineage>
        <taxon>Eukaryota</taxon>
        <taxon>Metazoa</taxon>
        <taxon>Ecdysozoa</taxon>
        <taxon>Arthropoda</taxon>
        <taxon>Hexapoda</taxon>
        <taxon>Insecta</taxon>
        <taxon>Pterygota</taxon>
        <taxon>Neoptera</taxon>
        <taxon>Polyneoptera</taxon>
        <taxon>Phasmatodea</taxon>
        <taxon>Verophasmatodea</taxon>
        <taxon>Anareolatae</taxon>
        <taxon>Phasmatidae</taxon>
        <taxon>Eurycanthinae</taxon>
        <taxon>Dryococelus</taxon>
    </lineage>
</organism>
<dbReference type="Gene3D" id="3.30.420.10">
    <property type="entry name" value="Ribonuclease H-like superfamily/Ribonuclease H"/>
    <property type="match status" value="1"/>
</dbReference>
<keyword evidence="5" id="KW-0479">Metal-binding</keyword>
<sequence>MRLKGRDKTRKSVKKRGSIVCESSEEEYNNPTVPEHNSVSEESCDGEEPGASILGNLPGGKRSALSSQLKLMMLKHIENLVTFSTVVEVWMELHRLLNRGRNGVEGGKPPLPRGKSDVSQLKESVGAVEGLMNATASLASDYDDHGWYIGNGAMNHVTNQRDVLTTFETLSVTHSVKTENGEAIQAVDVIKEFLSDNEGEFDSCAVTEILRQNRTKQRLTMPYTPEQNGCSERENKTLVETAHSIMDAHEPQVLWAEIVNTASYILSQTGSSSIDGKKKRTVKIMIMCNISWEEMRKKKEFIEEQEEYNAQHEKELRN</sequence>
<keyword evidence="9" id="KW-0067">ATP-binding</keyword>
<evidence type="ECO:0000256" key="4">
    <source>
        <dbReference type="ARBA" id="ARBA00022722"/>
    </source>
</evidence>
<protein>
    <recommendedName>
        <fullName evidence="17">Integrase catalytic domain-containing protein</fullName>
    </recommendedName>
</protein>
<keyword evidence="11" id="KW-0229">DNA integration</keyword>
<dbReference type="SUPFAM" id="SSF53098">
    <property type="entry name" value="Ribonuclease H-like"/>
    <property type="match status" value="1"/>
</dbReference>
<evidence type="ECO:0000256" key="1">
    <source>
        <dbReference type="ARBA" id="ARBA00002180"/>
    </source>
</evidence>
<keyword evidence="13" id="KW-0239">DNA-directed DNA polymerase</keyword>